<evidence type="ECO:0000256" key="3">
    <source>
        <dbReference type="ARBA" id="ARBA00023125"/>
    </source>
</evidence>
<name>A0A1B2HL30_9PSEU</name>
<dbReference type="STRING" id="1586287.BBK82_22480"/>
<dbReference type="Pfam" id="PF13424">
    <property type="entry name" value="TPR_12"/>
    <property type="match status" value="1"/>
</dbReference>
<dbReference type="PANTHER" id="PTHR35807">
    <property type="entry name" value="TRANSCRIPTIONAL REGULATOR REDD-RELATED"/>
    <property type="match status" value="1"/>
</dbReference>
<dbReference type="GO" id="GO:0000160">
    <property type="term" value="P:phosphorelay signal transduction system"/>
    <property type="evidence" value="ECO:0007669"/>
    <property type="project" value="InterPro"/>
</dbReference>
<keyword evidence="2" id="KW-0805">Transcription regulation</keyword>
<gene>
    <name evidence="7" type="ORF">BBK82_22480</name>
</gene>
<dbReference type="InterPro" id="IPR011990">
    <property type="entry name" value="TPR-like_helical_dom_sf"/>
</dbReference>
<dbReference type="InterPro" id="IPR019734">
    <property type="entry name" value="TPR_rpt"/>
</dbReference>
<dbReference type="InterPro" id="IPR005158">
    <property type="entry name" value="BTAD"/>
</dbReference>
<comment type="similarity">
    <text evidence="1">Belongs to the AfsR/DnrI/RedD regulatory family.</text>
</comment>
<dbReference type="SUPFAM" id="SSF48452">
    <property type="entry name" value="TPR-like"/>
    <property type="match status" value="3"/>
</dbReference>
<organism evidence="7 8">
    <name type="scientific">Lentzea guizhouensis</name>
    <dbReference type="NCBI Taxonomy" id="1586287"/>
    <lineage>
        <taxon>Bacteria</taxon>
        <taxon>Bacillati</taxon>
        <taxon>Actinomycetota</taxon>
        <taxon>Actinomycetes</taxon>
        <taxon>Pseudonocardiales</taxon>
        <taxon>Pseudonocardiaceae</taxon>
        <taxon>Lentzea</taxon>
    </lineage>
</organism>
<feature type="DNA-binding region" description="OmpR/PhoB-type" evidence="5">
    <location>
        <begin position="1"/>
        <end position="101"/>
    </location>
</feature>
<evidence type="ECO:0000256" key="5">
    <source>
        <dbReference type="PROSITE-ProRule" id="PRU01091"/>
    </source>
</evidence>
<dbReference type="PROSITE" id="PS51755">
    <property type="entry name" value="OMPR_PHOB"/>
    <property type="match status" value="1"/>
</dbReference>
<dbReference type="InterPro" id="IPR016032">
    <property type="entry name" value="Sig_transdc_resp-reg_C-effctor"/>
</dbReference>
<dbReference type="SMART" id="SM00028">
    <property type="entry name" value="TPR"/>
    <property type="match status" value="5"/>
</dbReference>
<dbReference type="Gene3D" id="3.40.50.300">
    <property type="entry name" value="P-loop containing nucleotide triphosphate hydrolases"/>
    <property type="match status" value="1"/>
</dbReference>
<dbReference type="Gene3D" id="1.10.10.10">
    <property type="entry name" value="Winged helix-like DNA-binding domain superfamily/Winged helix DNA-binding domain"/>
    <property type="match status" value="1"/>
</dbReference>
<dbReference type="PANTHER" id="PTHR35807:SF1">
    <property type="entry name" value="TRANSCRIPTIONAL REGULATOR REDD"/>
    <property type="match status" value="1"/>
</dbReference>
<dbReference type="SUPFAM" id="SSF46894">
    <property type="entry name" value="C-terminal effector domain of the bipartite response regulators"/>
    <property type="match status" value="1"/>
</dbReference>
<dbReference type="Pfam" id="PF00931">
    <property type="entry name" value="NB-ARC"/>
    <property type="match status" value="1"/>
</dbReference>
<proteinExistence type="inferred from homology"/>
<dbReference type="InterPro" id="IPR001867">
    <property type="entry name" value="OmpR/PhoB-type_DNA-bd"/>
</dbReference>
<dbReference type="KEGG" id="led:BBK82_22480"/>
<dbReference type="AlphaFoldDB" id="A0A1B2HL30"/>
<dbReference type="GO" id="GO:0006355">
    <property type="term" value="P:regulation of DNA-templated transcription"/>
    <property type="evidence" value="ECO:0007669"/>
    <property type="project" value="InterPro"/>
</dbReference>
<dbReference type="Pfam" id="PF00486">
    <property type="entry name" value="Trans_reg_C"/>
    <property type="match status" value="1"/>
</dbReference>
<dbReference type="Gene3D" id="1.25.40.10">
    <property type="entry name" value="Tetratricopeptide repeat domain"/>
    <property type="match status" value="2"/>
</dbReference>
<evidence type="ECO:0000256" key="2">
    <source>
        <dbReference type="ARBA" id="ARBA00023015"/>
    </source>
</evidence>
<evidence type="ECO:0000256" key="4">
    <source>
        <dbReference type="ARBA" id="ARBA00023163"/>
    </source>
</evidence>
<evidence type="ECO:0000313" key="7">
    <source>
        <dbReference type="EMBL" id="ANZ38415.1"/>
    </source>
</evidence>
<evidence type="ECO:0000256" key="1">
    <source>
        <dbReference type="ARBA" id="ARBA00005820"/>
    </source>
</evidence>
<sequence>MSSAPDELLIFKLLGPIEVIGAQEQVQVPPGRQQTILGALLLEANRVVSMDQLIDLVWEHTPPSTARAQIQICVSALRREFSRVGVDALIETRQPGYLLRVAGDRIDTFLFERRVADSDAAVRQGRLEEAATTLRSALALWRGPALGGAAATLHNKALRLDEKRLSVLENCIDIELLLGRHHALIGELQSMVTEHPLRERPRGQLMLALYRSGRQSEALDVYRAGRDLFIEHLGLEPSDQLRKLETAILTDDEVLRLDQEKTVPVTVQNVVSPHQLPATIADFIGRQDVVARMLSVLSGDHMSMPVVNISGKAGIGKSALAVHVAHRVATERYPDGQLYCDLRGTQAQSATPAEVLGRFLSALGAVGSTLPDGVDERADMYRSMLANRRVLVVLDDAGSESQVHQLLPGSPTCGVIVTSRARLTGLAGSHLVDVDFMDSDDALELLGRIIGTQRLQSEPVAAAALVDVVGGLPLALRIIGARLAARTHWSLASMVGRLADERHRLDELVHGDMVVRASLSLTYDGLEPDTCRVMRLMSLLEAESLPVWTASALTDDERNRGFDLLERLVDAQLLDVVGSDVTGLPRYRFHDLIRLFAKEQLAGHEEPDAQLASVERVAGGWLAMAEQAHQRLYGGDFTVLHGTGRRWQPHGPYVDQVLQDPLGWLESERPNICAAVLQAADAGLDELAWDLAITLVTLFETRSYLDDWQQTHERALDATRRAGNKRGTAALLCSLGSLHHSQRRMEAARTALEPALELFTELDDSHGLALVRRNLGLLEYNEGRPELATRIFEQSLTGFKRVGDVVGQAYVVSQLAQLSLDRGEHELAVEQLRGALGMCREISSPRVEAQVLYRLGGAMLVQGRYEQAQQLITSVLGMVQRSGDTVGESYALHSLGLIHGRMRMFAEAGRLLRRAIRLCEENLDRVGAARIRLDLAQLVSQRGETFHAIAIVEQAMMTFQELRLALWESKALAVLEKIAADNPLPATVTSNGGAR</sequence>
<dbReference type="InterPro" id="IPR036388">
    <property type="entry name" value="WH-like_DNA-bd_sf"/>
</dbReference>
<dbReference type="CDD" id="cd15831">
    <property type="entry name" value="BTAD"/>
    <property type="match status" value="1"/>
</dbReference>
<dbReference type="InterPro" id="IPR002182">
    <property type="entry name" value="NB-ARC"/>
</dbReference>
<dbReference type="SMART" id="SM01043">
    <property type="entry name" value="BTAD"/>
    <property type="match status" value="1"/>
</dbReference>
<dbReference type="PRINTS" id="PR00364">
    <property type="entry name" value="DISEASERSIST"/>
</dbReference>
<dbReference type="OrthoDB" id="3587032at2"/>
<dbReference type="InterPro" id="IPR027417">
    <property type="entry name" value="P-loop_NTPase"/>
</dbReference>
<dbReference type="Proteomes" id="UP000093053">
    <property type="component" value="Chromosome"/>
</dbReference>
<dbReference type="InterPro" id="IPR051677">
    <property type="entry name" value="AfsR-DnrI-RedD_regulator"/>
</dbReference>
<dbReference type="SUPFAM" id="SSF52540">
    <property type="entry name" value="P-loop containing nucleoside triphosphate hydrolases"/>
    <property type="match status" value="1"/>
</dbReference>
<evidence type="ECO:0000259" key="6">
    <source>
        <dbReference type="PROSITE" id="PS51755"/>
    </source>
</evidence>
<feature type="domain" description="OmpR/PhoB-type" evidence="6">
    <location>
        <begin position="1"/>
        <end position="101"/>
    </location>
</feature>
<reference evidence="7 8" key="1">
    <citation type="submission" date="2016-07" db="EMBL/GenBank/DDBJ databases">
        <title>Complete genome sequence of the Lentzea guizhouensis DHS C013.</title>
        <authorList>
            <person name="Cao C."/>
        </authorList>
    </citation>
    <scope>NUCLEOTIDE SEQUENCE [LARGE SCALE GENOMIC DNA]</scope>
    <source>
        <strain evidence="7 8">DHS C013</strain>
    </source>
</reference>
<dbReference type="GO" id="GO:0003677">
    <property type="term" value="F:DNA binding"/>
    <property type="evidence" value="ECO:0007669"/>
    <property type="project" value="UniProtKB-UniRule"/>
</dbReference>
<keyword evidence="8" id="KW-1185">Reference proteome</keyword>
<dbReference type="SMART" id="SM00862">
    <property type="entry name" value="Trans_reg_C"/>
    <property type="match status" value="1"/>
</dbReference>
<protein>
    <recommendedName>
        <fullName evidence="6">OmpR/PhoB-type domain-containing protein</fullName>
    </recommendedName>
</protein>
<dbReference type="Pfam" id="PF03704">
    <property type="entry name" value="BTAD"/>
    <property type="match status" value="1"/>
</dbReference>
<dbReference type="GO" id="GO:0043531">
    <property type="term" value="F:ADP binding"/>
    <property type="evidence" value="ECO:0007669"/>
    <property type="project" value="InterPro"/>
</dbReference>
<dbReference type="EMBL" id="CP016793">
    <property type="protein sequence ID" value="ANZ38415.1"/>
    <property type="molecule type" value="Genomic_DNA"/>
</dbReference>
<evidence type="ECO:0000313" key="8">
    <source>
        <dbReference type="Proteomes" id="UP000093053"/>
    </source>
</evidence>
<accession>A0A1B2HL30</accession>
<keyword evidence="4" id="KW-0804">Transcription</keyword>
<keyword evidence="3 5" id="KW-0238">DNA-binding</keyword>